<dbReference type="EMBL" id="BARS01059539">
    <property type="protein sequence ID" value="GAG46072.1"/>
    <property type="molecule type" value="Genomic_DNA"/>
</dbReference>
<sequence>NFGEEPPDEVFITHEAATAGVEIENTGGEPLVSLRYFGPD</sequence>
<feature type="non-terminal residue" evidence="1">
    <location>
        <position position="1"/>
    </location>
</feature>
<gene>
    <name evidence="1" type="ORF">S01H1_86166</name>
</gene>
<feature type="non-terminal residue" evidence="1">
    <location>
        <position position="40"/>
    </location>
</feature>
<dbReference type="AlphaFoldDB" id="X0YFT9"/>
<comment type="caution">
    <text evidence="1">The sequence shown here is derived from an EMBL/GenBank/DDBJ whole genome shotgun (WGS) entry which is preliminary data.</text>
</comment>
<accession>X0YFT9</accession>
<protein>
    <submittedName>
        <fullName evidence="1">Uncharacterized protein</fullName>
    </submittedName>
</protein>
<organism evidence="1">
    <name type="scientific">marine sediment metagenome</name>
    <dbReference type="NCBI Taxonomy" id="412755"/>
    <lineage>
        <taxon>unclassified sequences</taxon>
        <taxon>metagenomes</taxon>
        <taxon>ecological metagenomes</taxon>
    </lineage>
</organism>
<reference evidence="1" key="1">
    <citation type="journal article" date="2014" name="Front. Microbiol.">
        <title>High frequency of phylogenetically diverse reductive dehalogenase-homologous genes in deep subseafloor sedimentary metagenomes.</title>
        <authorList>
            <person name="Kawai M."/>
            <person name="Futagami T."/>
            <person name="Toyoda A."/>
            <person name="Takaki Y."/>
            <person name="Nishi S."/>
            <person name="Hori S."/>
            <person name="Arai W."/>
            <person name="Tsubouchi T."/>
            <person name="Morono Y."/>
            <person name="Uchiyama I."/>
            <person name="Ito T."/>
            <person name="Fujiyama A."/>
            <person name="Inagaki F."/>
            <person name="Takami H."/>
        </authorList>
    </citation>
    <scope>NUCLEOTIDE SEQUENCE</scope>
    <source>
        <strain evidence="1">Expedition CK06-06</strain>
    </source>
</reference>
<evidence type="ECO:0000313" key="1">
    <source>
        <dbReference type="EMBL" id="GAG46072.1"/>
    </source>
</evidence>
<name>X0YFT9_9ZZZZ</name>
<proteinExistence type="predicted"/>